<organism evidence="5 6">
    <name type="scientific">Polyangium spumosum</name>
    <dbReference type="NCBI Taxonomy" id="889282"/>
    <lineage>
        <taxon>Bacteria</taxon>
        <taxon>Pseudomonadati</taxon>
        <taxon>Myxococcota</taxon>
        <taxon>Polyangia</taxon>
        <taxon>Polyangiales</taxon>
        <taxon>Polyangiaceae</taxon>
        <taxon>Polyangium</taxon>
    </lineage>
</organism>
<accession>A0A6N7PUE7</accession>
<gene>
    <name evidence="5" type="ORF">GF068_21255</name>
</gene>
<dbReference type="SUPFAM" id="SSF74650">
    <property type="entry name" value="Galactose mutarotase-like"/>
    <property type="match status" value="1"/>
</dbReference>
<dbReference type="Gene3D" id="2.70.98.40">
    <property type="entry name" value="Glycoside hydrolase, family 65, N-terminal domain"/>
    <property type="match status" value="1"/>
</dbReference>
<dbReference type="InterPro" id="IPR005194">
    <property type="entry name" value="Glyco_hydro_65_C"/>
</dbReference>
<feature type="region of interest" description="Disordered" evidence="1">
    <location>
        <begin position="1"/>
        <end position="25"/>
    </location>
</feature>
<dbReference type="GO" id="GO:0016757">
    <property type="term" value="F:glycosyltransferase activity"/>
    <property type="evidence" value="ECO:0007669"/>
    <property type="project" value="UniProtKB-ARBA"/>
</dbReference>
<feature type="domain" description="Glycoside hydrolase family 65 C-terminal" evidence="3">
    <location>
        <begin position="865"/>
        <end position="918"/>
    </location>
</feature>
<evidence type="ECO:0000259" key="3">
    <source>
        <dbReference type="Pfam" id="PF03633"/>
    </source>
</evidence>
<dbReference type="PANTHER" id="PTHR11051">
    <property type="entry name" value="GLYCOSYL HYDROLASE-RELATED"/>
    <property type="match status" value="1"/>
</dbReference>
<keyword evidence="5" id="KW-0378">Hydrolase</keyword>
<dbReference type="SUPFAM" id="SSF48208">
    <property type="entry name" value="Six-hairpin glycosidases"/>
    <property type="match status" value="1"/>
</dbReference>
<dbReference type="Pfam" id="PF03636">
    <property type="entry name" value="Glyco_hydro_65N"/>
    <property type="match status" value="1"/>
</dbReference>
<dbReference type="EMBL" id="WJIE01000006">
    <property type="protein sequence ID" value="MRG94426.1"/>
    <property type="molecule type" value="Genomic_DNA"/>
</dbReference>
<dbReference type="Pfam" id="PF03633">
    <property type="entry name" value="Glyco_hydro_65C"/>
    <property type="match status" value="1"/>
</dbReference>
<feature type="domain" description="Glycoside hydrolase family 65 N-terminal" evidence="4">
    <location>
        <begin position="188"/>
        <end position="426"/>
    </location>
</feature>
<evidence type="ECO:0000259" key="2">
    <source>
        <dbReference type="Pfam" id="PF03632"/>
    </source>
</evidence>
<evidence type="ECO:0000313" key="5">
    <source>
        <dbReference type="EMBL" id="MRG94426.1"/>
    </source>
</evidence>
<evidence type="ECO:0000313" key="6">
    <source>
        <dbReference type="Proteomes" id="UP000440224"/>
    </source>
</evidence>
<proteinExistence type="predicted"/>
<evidence type="ECO:0000256" key="1">
    <source>
        <dbReference type="SAM" id="MobiDB-lite"/>
    </source>
</evidence>
<dbReference type="InterPro" id="IPR037018">
    <property type="entry name" value="GH65_N"/>
</dbReference>
<dbReference type="InterPro" id="IPR005195">
    <property type="entry name" value="Glyco_hydro_65_M"/>
</dbReference>
<name>A0A6N7PUE7_9BACT</name>
<dbReference type="InterPro" id="IPR008928">
    <property type="entry name" value="6-hairpin_glycosidase_sf"/>
</dbReference>
<dbReference type="RefSeq" id="WP_153821283.1">
    <property type="nucleotide sequence ID" value="NZ_WJIE01000006.1"/>
</dbReference>
<comment type="caution">
    <text evidence="5">The sequence shown here is derived from an EMBL/GenBank/DDBJ whole genome shotgun (WGS) entry which is preliminary data.</text>
</comment>
<dbReference type="GO" id="GO:0004553">
    <property type="term" value="F:hydrolase activity, hydrolyzing O-glycosyl compounds"/>
    <property type="evidence" value="ECO:0007669"/>
    <property type="project" value="TreeGrafter"/>
</dbReference>
<dbReference type="InterPro" id="IPR012341">
    <property type="entry name" value="6hp_glycosidase-like_sf"/>
</dbReference>
<sequence>MTSTATATIREPASGRSPRFVTTSTPAEQHHLARLLVLHGELRGSAERAAESSRALGLANTLLARGARILMVTGASLEAALPAIEGAIEREPRRRLHLATAGGQHVFGFDHRGRPVALAKPDAGAEDVLAFFLREVAAPLGIDAEDVLVVEETFGPSVIADVLQRELDLEAQMGPFAPPRDPTWAIVESGFDVAREHEIESLLTIANGYLGMRGSLAEGSSVSRPATFLAGAFEPSSDVSPVPELVIAPDWGRLRFTVEGELFAVETTTSMERHHRTLDMRRGLLLREGIATGPGGHTTRIRTVHLASLSNRHLLLEGVEIVPQNFSGTVVVDAVLSGDVKSGSGSSHWASFEPRHGHVGPILVGRTHGGLELALASRTTSADPGSMQMRCDRQLGPVSAMERCTLHVQLGEASVLHRVVGLFTSRDGTTPVQRVELLEREAATTAFDALLGDHVTAWQARWKQSDVEIDGAPRIERALRFALYHLIATVHPNDPRCSIGARALSGEAYRGHVFWDTEIFMVPFYVHTWPEAARTLLLYRHLTLDGARRKAKKLGYEGALYAWESADTGDETTPEFVRSPIGEVIPILSGFEEHHISADVAYALWAYARSTGDERILREEGAEILIETARFWVTRGSFKADGQFHIDRVIGPDEYHESVDDNAFTNWMARQNLRYAIAVARGIGRAKAVALGVTPEEIQRWEEVAARMYLGRDPRTGLLEQHKGFFGLEYVDVAAYSPRTVPIDVLLGRERTRRSQVVKQADVVQLLALLWDEFSPDERRENFLYYEPRTAHGSSLSPGIHALVAARLGLLETAARYLEQTASIDLGNNMGNAAGGVHAAGLGSLWQAVAFGVAGLRTTPSDPETLIVEPTLLPGMRRVSLPMQLRGRSLLVHALPGAVEVHVVDGTAPIGLAVNGREGAARTVRAEPGRAYAARREQDGFLAWEEIEP</sequence>
<dbReference type="OrthoDB" id="414934at2"/>
<dbReference type="Proteomes" id="UP000440224">
    <property type="component" value="Unassembled WGS sequence"/>
</dbReference>
<protein>
    <submittedName>
        <fullName evidence="5">Glycoside hydrolase family 65 protein</fullName>
    </submittedName>
</protein>
<keyword evidence="6" id="KW-1185">Reference proteome</keyword>
<dbReference type="Gene3D" id="1.50.10.10">
    <property type="match status" value="1"/>
</dbReference>
<dbReference type="Pfam" id="PF03632">
    <property type="entry name" value="Glyco_hydro_65m"/>
    <property type="match status" value="1"/>
</dbReference>
<dbReference type="InterPro" id="IPR011013">
    <property type="entry name" value="Gal_mutarotase_sf_dom"/>
</dbReference>
<reference evidence="5 6" key="1">
    <citation type="submission" date="2019-10" db="EMBL/GenBank/DDBJ databases">
        <title>A soil myxobacterium in the family Polyangiaceae.</title>
        <authorList>
            <person name="Li Y."/>
            <person name="Wang J."/>
        </authorList>
    </citation>
    <scope>NUCLEOTIDE SEQUENCE [LARGE SCALE GENOMIC DNA]</scope>
    <source>
        <strain evidence="5 6">DSM 14734</strain>
    </source>
</reference>
<dbReference type="AlphaFoldDB" id="A0A6N7PUE7"/>
<dbReference type="GO" id="GO:0005975">
    <property type="term" value="P:carbohydrate metabolic process"/>
    <property type="evidence" value="ECO:0007669"/>
    <property type="project" value="InterPro"/>
</dbReference>
<dbReference type="Gene3D" id="2.60.420.10">
    <property type="entry name" value="Maltose phosphorylase, domain 3"/>
    <property type="match status" value="1"/>
</dbReference>
<dbReference type="GO" id="GO:0030246">
    <property type="term" value="F:carbohydrate binding"/>
    <property type="evidence" value="ECO:0007669"/>
    <property type="project" value="InterPro"/>
</dbReference>
<dbReference type="InterPro" id="IPR005196">
    <property type="entry name" value="Glyco_hydro_65_N"/>
</dbReference>
<feature type="domain" description="Glycoside hydrolase family 65 central catalytic" evidence="2">
    <location>
        <begin position="480"/>
        <end position="847"/>
    </location>
</feature>
<dbReference type="PANTHER" id="PTHR11051:SF8">
    <property type="entry name" value="PROTEIN-GLUCOSYLGALACTOSYLHYDROXYLYSINE GLUCOSIDASE"/>
    <property type="match status" value="1"/>
</dbReference>
<evidence type="ECO:0000259" key="4">
    <source>
        <dbReference type="Pfam" id="PF03636"/>
    </source>
</evidence>